<dbReference type="Pfam" id="PF08448">
    <property type="entry name" value="PAS_4"/>
    <property type="match status" value="1"/>
</dbReference>
<keyword evidence="1" id="KW-0597">Phosphoprotein</keyword>
<keyword evidence="4" id="KW-0238">DNA-binding</keyword>
<keyword evidence="3" id="KW-0805">Transcription regulation</keyword>
<feature type="domain" description="HTH luxR-type" evidence="7">
    <location>
        <begin position="142"/>
        <end position="207"/>
    </location>
</feature>
<dbReference type="SUPFAM" id="SSF52172">
    <property type="entry name" value="CheY-like"/>
    <property type="match status" value="1"/>
</dbReference>
<dbReference type="SUPFAM" id="SSF46894">
    <property type="entry name" value="C-terminal effector domain of the bipartite response regulators"/>
    <property type="match status" value="1"/>
</dbReference>
<dbReference type="SUPFAM" id="SSF55785">
    <property type="entry name" value="PYP-like sensor domain (PAS domain)"/>
    <property type="match status" value="1"/>
</dbReference>
<evidence type="ECO:0000259" key="9">
    <source>
        <dbReference type="PROSITE" id="PS50112"/>
    </source>
</evidence>
<keyword evidence="2" id="KW-0418">Kinase</keyword>
<evidence type="ECO:0000256" key="4">
    <source>
        <dbReference type="ARBA" id="ARBA00023125"/>
    </source>
</evidence>
<dbReference type="InterPro" id="IPR016032">
    <property type="entry name" value="Sig_transdc_resp-reg_C-effctor"/>
</dbReference>
<name>A0ABT4Y3F2_METRE</name>
<dbReference type="InterPro" id="IPR011006">
    <property type="entry name" value="CheY-like_superfamily"/>
</dbReference>
<dbReference type="PANTHER" id="PTHR43214">
    <property type="entry name" value="TWO-COMPONENT RESPONSE REGULATOR"/>
    <property type="match status" value="1"/>
</dbReference>
<dbReference type="InterPro" id="IPR058245">
    <property type="entry name" value="NreC/VraR/RcsB-like_REC"/>
</dbReference>
<evidence type="ECO:0000313" key="12">
    <source>
        <dbReference type="Proteomes" id="UP001211689"/>
    </source>
</evidence>
<keyword evidence="2" id="KW-0808">Transferase</keyword>
<dbReference type="RefSeq" id="WP_271470631.1">
    <property type="nucleotide sequence ID" value="NZ_JANEWF010000007.1"/>
</dbReference>
<comment type="caution">
    <text evidence="6">Lacks conserved residue(s) required for the propagation of feature annotation.</text>
</comment>
<dbReference type="InterPro" id="IPR000700">
    <property type="entry name" value="PAS-assoc_C"/>
</dbReference>
<sequence length="571" mass="62683">MSTIVIADPQPFIRDAMHQRLAALGHVIVGESGDGRDALILIQRTHPDLVILELELPRLSGLELIRRLRADDRRPKLLVFTNLSGPYYQGLCLQAGASGFVHKGAALEELDEAVRMTLGGRLVFPAEVRHSASERGPALSPDAEIGEKLTPRELTVLQYLAHGFRVKDIAHELAISDRTVSTYKTRLLEKTQTDSLVDLVEVARARGLLAGGGAKAPVDSAASLSSDDTLAELFELLPTAVALRDAEGRLLACNSSFLQTHGKTREEVLGTRIFQSGLVEPEAAELAYQEYVAGVAAGRTFSLVVPTQRNGQRRIFRMIGVPLSNEAGELGGVMTSFVDITEHEQYVEQLQEAKAFLEGLQISRNALLLLSGKELIADLDGVRPLIAAARQGNTDEALLAEVDAGVLMIREKVEILLEAVRLERGAALMVPQSMELNRLTREAIEHSRAGADFVPFRKEYWGWIDPNRYRQMVNTLIAYFARMGLPRLRIEASATSLPHGELTWQLTFTAPAGENVQNRLEDHASRPRVHLARHLCRLLGGTLSIGSPDRPELAGLIQIKLARGSSRNDEF</sequence>
<evidence type="ECO:0000256" key="6">
    <source>
        <dbReference type="PROSITE-ProRule" id="PRU00169"/>
    </source>
</evidence>
<keyword evidence="12" id="KW-1185">Reference proteome</keyword>
<dbReference type="PROSITE" id="PS50043">
    <property type="entry name" value="HTH_LUXR_2"/>
    <property type="match status" value="1"/>
</dbReference>
<dbReference type="CDD" id="cd06170">
    <property type="entry name" value="LuxR_C_like"/>
    <property type="match status" value="1"/>
</dbReference>
<keyword evidence="5" id="KW-0804">Transcription</keyword>
<dbReference type="InterPro" id="IPR035965">
    <property type="entry name" value="PAS-like_dom_sf"/>
</dbReference>
<dbReference type="InterPro" id="IPR000792">
    <property type="entry name" value="Tscrpt_reg_LuxR_C"/>
</dbReference>
<feature type="domain" description="PAC" evidence="10">
    <location>
        <begin position="299"/>
        <end position="352"/>
    </location>
</feature>
<dbReference type="SMART" id="SM00421">
    <property type="entry name" value="HTH_LUXR"/>
    <property type="match status" value="1"/>
</dbReference>
<dbReference type="PROSITE" id="PS50112">
    <property type="entry name" value="PAS"/>
    <property type="match status" value="1"/>
</dbReference>
<dbReference type="Proteomes" id="UP001211689">
    <property type="component" value="Unassembled WGS sequence"/>
</dbReference>
<evidence type="ECO:0000259" key="7">
    <source>
        <dbReference type="PROSITE" id="PS50043"/>
    </source>
</evidence>
<evidence type="ECO:0000256" key="2">
    <source>
        <dbReference type="ARBA" id="ARBA00022777"/>
    </source>
</evidence>
<dbReference type="InterPro" id="IPR001789">
    <property type="entry name" value="Sig_transdc_resp-reg_receiver"/>
</dbReference>
<dbReference type="Gene3D" id="3.30.450.20">
    <property type="entry name" value="PAS domain"/>
    <property type="match status" value="1"/>
</dbReference>
<dbReference type="PROSITE" id="PS50110">
    <property type="entry name" value="RESPONSE_REGULATORY"/>
    <property type="match status" value="1"/>
</dbReference>
<evidence type="ECO:0000256" key="3">
    <source>
        <dbReference type="ARBA" id="ARBA00023015"/>
    </source>
</evidence>
<dbReference type="Pfam" id="PF00072">
    <property type="entry name" value="Response_reg"/>
    <property type="match status" value="1"/>
</dbReference>
<dbReference type="SMART" id="SM00448">
    <property type="entry name" value="REC"/>
    <property type="match status" value="1"/>
</dbReference>
<evidence type="ECO:0000256" key="1">
    <source>
        <dbReference type="ARBA" id="ARBA00022553"/>
    </source>
</evidence>
<organism evidence="11 12">
    <name type="scientific">Metapseudomonas resinovorans</name>
    <name type="common">Pseudomonas resinovorans</name>
    <dbReference type="NCBI Taxonomy" id="53412"/>
    <lineage>
        <taxon>Bacteria</taxon>
        <taxon>Pseudomonadati</taxon>
        <taxon>Pseudomonadota</taxon>
        <taxon>Gammaproteobacteria</taxon>
        <taxon>Pseudomonadales</taxon>
        <taxon>Pseudomonadaceae</taxon>
        <taxon>Metapseudomonas</taxon>
    </lineage>
</organism>
<evidence type="ECO:0000259" key="8">
    <source>
        <dbReference type="PROSITE" id="PS50110"/>
    </source>
</evidence>
<dbReference type="PANTHER" id="PTHR43214:SF41">
    <property type="entry name" value="NITRATE_NITRITE RESPONSE REGULATOR PROTEIN NARP"/>
    <property type="match status" value="1"/>
</dbReference>
<accession>A0ABT4Y3F2</accession>
<reference evidence="11 12" key="1">
    <citation type="submission" date="2022-07" db="EMBL/GenBank/DDBJ databases">
        <title>Genome Analysis of Selected Gammaproteobacteria from Nigerian Food snails.</title>
        <authorList>
            <person name="Okafor A.C."/>
        </authorList>
    </citation>
    <scope>NUCLEOTIDE SEQUENCE [LARGE SCALE GENOMIC DNA]</scope>
    <source>
        <strain evidence="11 12">Awg 2</strain>
    </source>
</reference>
<dbReference type="CDD" id="cd00130">
    <property type="entry name" value="PAS"/>
    <property type="match status" value="1"/>
</dbReference>
<dbReference type="SMART" id="SM00091">
    <property type="entry name" value="PAS"/>
    <property type="match status" value="1"/>
</dbReference>
<evidence type="ECO:0000256" key="5">
    <source>
        <dbReference type="ARBA" id="ARBA00023163"/>
    </source>
</evidence>
<dbReference type="PROSITE" id="PS50113">
    <property type="entry name" value="PAC"/>
    <property type="match status" value="1"/>
</dbReference>
<dbReference type="Pfam" id="PF00196">
    <property type="entry name" value="GerE"/>
    <property type="match status" value="1"/>
</dbReference>
<comment type="caution">
    <text evidence="11">The sequence shown here is derived from an EMBL/GenBank/DDBJ whole genome shotgun (WGS) entry which is preliminary data.</text>
</comment>
<feature type="domain" description="Response regulatory" evidence="8">
    <location>
        <begin position="3"/>
        <end position="118"/>
    </location>
</feature>
<proteinExistence type="predicted"/>
<dbReference type="InterPro" id="IPR000014">
    <property type="entry name" value="PAS"/>
</dbReference>
<dbReference type="PRINTS" id="PR00038">
    <property type="entry name" value="HTHLUXR"/>
</dbReference>
<dbReference type="EMBL" id="JANEWF010000007">
    <property type="protein sequence ID" value="MDA8483380.1"/>
    <property type="molecule type" value="Genomic_DNA"/>
</dbReference>
<protein>
    <submittedName>
        <fullName evidence="11">Response regulator</fullName>
    </submittedName>
</protein>
<dbReference type="Gene3D" id="3.40.50.2300">
    <property type="match status" value="1"/>
</dbReference>
<dbReference type="InterPro" id="IPR013656">
    <property type="entry name" value="PAS_4"/>
</dbReference>
<gene>
    <name evidence="11" type="ORF">NNO07_09895</name>
</gene>
<dbReference type="NCBIfam" id="TIGR00229">
    <property type="entry name" value="sensory_box"/>
    <property type="match status" value="1"/>
</dbReference>
<dbReference type="InterPro" id="IPR039420">
    <property type="entry name" value="WalR-like"/>
</dbReference>
<dbReference type="PROSITE" id="PS00622">
    <property type="entry name" value="HTH_LUXR_1"/>
    <property type="match status" value="1"/>
</dbReference>
<feature type="domain" description="PAS" evidence="9">
    <location>
        <begin position="226"/>
        <end position="282"/>
    </location>
</feature>
<evidence type="ECO:0000259" key="10">
    <source>
        <dbReference type="PROSITE" id="PS50113"/>
    </source>
</evidence>
<evidence type="ECO:0000313" key="11">
    <source>
        <dbReference type="EMBL" id="MDA8483380.1"/>
    </source>
</evidence>
<dbReference type="CDD" id="cd17535">
    <property type="entry name" value="REC_NarL-like"/>
    <property type="match status" value="1"/>
</dbReference>